<dbReference type="GO" id="GO:0004556">
    <property type="term" value="F:alpha-amylase activity"/>
    <property type="evidence" value="ECO:0007669"/>
    <property type="project" value="UniProtKB-EC"/>
</dbReference>
<proteinExistence type="inferred from homology"/>
<comment type="catalytic activity">
    <reaction evidence="1">
        <text>Endohydrolysis of (1-&gt;4)-alpha-D-glucosidic linkages in polysaccharides containing three or more (1-&gt;4)-alpha-linked D-glucose units.</text>
        <dbReference type="EC" id="3.2.1.1"/>
    </reaction>
</comment>
<dbReference type="CDD" id="cd11341">
    <property type="entry name" value="AmyAc_Pullulanase_LD-like"/>
    <property type="match status" value="1"/>
</dbReference>
<name>A0A8J3AS75_9BIFI</name>
<gene>
    <name evidence="23" type="primary">pulA</name>
    <name evidence="23" type="ORF">GCM10007377_14930</name>
</gene>
<evidence type="ECO:0000256" key="13">
    <source>
        <dbReference type="ARBA" id="ARBA00029618"/>
    </source>
</evidence>
<dbReference type="EC" id="3.2.1.41" evidence="12"/>
<evidence type="ECO:0000256" key="5">
    <source>
        <dbReference type="ARBA" id="ARBA00017303"/>
    </source>
</evidence>
<comment type="caution">
    <text evidence="23">The sequence shown here is derived from an EMBL/GenBank/DDBJ whole genome shotgun (WGS) entry which is preliminary data.</text>
</comment>
<dbReference type="InterPro" id="IPR013783">
    <property type="entry name" value="Ig-like_fold"/>
</dbReference>
<dbReference type="InterPro" id="IPR005085">
    <property type="entry name" value="CBM25"/>
</dbReference>
<keyword evidence="7 19" id="KW-0732">Signal</keyword>
<dbReference type="Pfam" id="PF02806">
    <property type="entry name" value="Alpha-amylase_C"/>
    <property type="match status" value="1"/>
</dbReference>
<reference evidence="23" key="2">
    <citation type="submission" date="2020-09" db="EMBL/GenBank/DDBJ databases">
        <authorList>
            <person name="Sun Q."/>
            <person name="Sedlacek I."/>
        </authorList>
    </citation>
    <scope>NUCLEOTIDE SEQUENCE</scope>
    <source>
        <strain evidence="23">CCM 8606</strain>
    </source>
</reference>
<dbReference type="InterPro" id="IPR013780">
    <property type="entry name" value="Glyco_hydro_b"/>
</dbReference>
<evidence type="ECO:0000259" key="21">
    <source>
        <dbReference type="SMART" id="SM00642"/>
    </source>
</evidence>
<feature type="region of interest" description="Disordered" evidence="17">
    <location>
        <begin position="1640"/>
        <end position="1714"/>
    </location>
</feature>
<dbReference type="SMART" id="SM00642">
    <property type="entry name" value="Aamy"/>
    <property type="match status" value="1"/>
</dbReference>
<keyword evidence="18" id="KW-1133">Transmembrane helix</keyword>
<feature type="domain" description="Alpha-amylase C-terminal" evidence="20">
    <location>
        <begin position="434"/>
        <end position="513"/>
    </location>
</feature>
<dbReference type="EC" id="3.2.1.1" evidence="4"/>
<dbReference type="Pfam" id="PF03714">
    <property type="entry name" value="PUD"/>
    <property type="match status" value="2"/>
</dbReference>
<dbReference type="InterPro" id="IPR005323">
    <property type="entry name" value="CBM41_pullulanase"/>
</dbReference>
<dbReference type="Proteomes" id="UP000619536">
    <property type="component" value="Unassembled WGS sequence"/>
</dbReference>
<comment type="cofactor">
    <cofactor evidence="2">
        <name>Ca(2+)</name>
        <dbReference type="ChEBI" id="CHEBI:29108"/>
    </cofactor>
</comment>
<organism evidence="23 24">
    <name type="scientific">Galliscardovia ingluviei</name>
    <dbReference type="NCBI Taxonomy" id="1769422"/>
    <lineage>
        <taxon>Bacteria</taxon>
        <taxon>Bacillati</taxon>
        <taxon>Actinomycetota</taxon>
        <taxon>Actinomycetes</taxon>
        <taxon>Bifidobacteriales</taxon>
        <taxon>Bifidobacteriaceae</taxon>
        <taxon>Galliscardovia</taxon>
    </lineage>
</organism>
<dbReference type="InterPro" id="IPR006048">
    <property type="entry name" value="A-amylase/branching_C"/>
</dbReference>
<evidence type="ECO:0000256" key="17">
    <source>
        <dbReference type="SAM" id="MobiDB-lite"/>
    </source>
</evidence>
<dbReference type="InterPro" id="IPR013784">
    <property type="entry name" value="Carb-bd-like_fold"/>
</dbReference>
<dbReference type="GO" id="GO:2001070">
    <property type="term" value="F:starch binding"/>
    <property type="evidence" value="ECO:0007669"/>
    <property type="project" value="InterPro"/>
</dbReference>
<dbReference type="InterPro" id="IPR017853">
    <property type="entry name" value="GH"/>
</dbReference>
<evidence type="ECO:0000313" key="23">
    <source>
        <dbReference type="EMBL" id="GGI15243.1"/>
    </source>
</evidence>
<reference evidence="23" key="1">
    <citation type="journal article" date="2014" name="Int. J. Syst. Evol. Microbiol.">
        <title>Complete genome sequence of Corynebacterium casei LMG S-19264T (=DSM 44701T), isolated from a smear-ripened cheese.</title>
        <authorList>
            <consortium name="US DOE Joint Genome Institute (JGI-PGF)"/>
            <person name="Walter F."/>
            <person name="Albersmeier A."/>
            <person name="Kalinowski J."/>
            <person name="Ruckert C."/>
        </authorList>
    </citation>
    <scope>NUCLEOTIDE SEQUENCE</scope>
    <source>
        <strain evidence="23">CCM 8606</strain>
    </source>
</reference>
<dbReference type="CDD" id="cd11317">
    <property type="entry name" value="AmyAc_bac_euk_AmyA"/>
    <property type="match status" value="1"/>
</dbReference>
<dbReference type="Gene3D" id="3.20.20.80">
    <property type="entry name" value="Glycosidases"/>
    <property type="match status" value="2"/>
</dbReference>
<dbReference type="InterPro" id="IPR006047">
    <property type="entry name" value="GH13_cat_dom"/>
</dbReference>
<dbReference type="CDD" id="cd10315">
    <property type="entry name" value="CBM41_pullulanase"/>
    <property type="match status" value="2"/>
</dbReference>
<evidence type="ECO:0000256" key="18">
    <source>
        <dbReference type="SAM" id="Phobius"/>
    </source>
</evidence>
<dbReference type="InterPro" id="IPR031319">
    <property type="entry name" value="A-amylase_C"/>
</dbReference>
<dbReference type="Pfam" id="PF02922">
    <property type="entry name" value="CBM_48"/>
    <property type="match status" value="1"/>
</dbReference>
<keyword evidence="8" id="KW-0378">Hydrolase</keyword>
<dbReference type="Gene3D" id="2.60.40.1180">
    <property type="entry name" value="Golgi alpha-mannosidase II"/>
    <property type="match status" value="1"/>
</dbReference>
<evidence type="ECO:0000256" key="1">
    <source>
        <dbReference type="ARBA" id="ARBA00000548"/>
    </source>
</evidence>
<evidence type="ECO:0000256" key="6">
    <source>
        <dbReference type="ARBA" id="ARBA00022723"/>
    </source>
</evidence>
<evidence type="ECO:0000256" key="3">
    <source>
        <dbReference type="ARBA" id="ARBA00008061"/>
    </source>
</evidence>
<keyword evidence="9" id="KW-0106">Calcium</keyword>
<dbReference type="InterPro" id="IPR006046">
    <property type="entry name" value="Alpha_amylase"/>
</dbReference>
<comment type="similarity">
    <text evidence="3 16">Belongs to the glycosyl hydrolase 13 family.</text>
</comment>
<evidence type="ECO:0000256" key="11">
    <source>
        <dbReference type="ARBA" id="ARBA00023965"/>
    </source>
</evidence>
<dbReference type="SUPFAM" id="SSF49452">
    <property type="entry name" value="Starch-binding domain-like"/>
    <property type="match status" value="2"/>
</dbReference>
<evidence type="ECO:0000256" key="7">
    <source>
        <dbReference type="ARBA" id="ARBA00022729"/>
    </source>
</evidence>
<dbReference type="SMART" id="SM00632">
    <property type="entry name" value="Aamy_C"/>
    <property type="match status" value="1"/>
</dbReference>
<dbReference type="GO" id="GO:0051060">
    <property type="term" value="F:pullulanase activity"/>
    <property type="evidence" value="ECO:0007669"/>
    <property type="project" value="UniProtKB-EC"/>
</dbReference>
<evidence type="ECO:0000256" key="8">
    <source>
        <dbReference type="ARBA" id="ARBA00022801"/>
    </source>
</evidence>
<dbReference type="InterPro" id="IPR004193">
    <property type="entry name" value="Glyco_hydro_13_N"/>
</dbReference>
<evidence type="ECO:0000256" key="9">
    <source>
        <dbReference type="ARBA" id="ARBA00022837"/>
    </source>
</evidence>
<evidence type="ECO:0000256" key="12">
    <source>
        <dbReference type="ARBA" id="ARBA00024062"/>
    </source>
</evidence>
<evidence type="ECO:0000256" key="15">
    <source>
        <dbReference type="ARBA" id="ARBA00031076"/>
    </source>
</evidence>
<evidence type="ECO:0000256" key="19">
    <source>
        <dbReference type="SAM" id="SignalP"/>
    </source>
</evidence>
<dbReference type="Pfam" id="PF00128">
    <property type="entry name" value="Alpha-amylase"/>
    <property type="match status" value="2"/>
</dbReference>
<keyword evidence="18" id="KW-0812">Transmembrane</keyword>
<feature type="chain" id="PRO_5035284147" description="Alpha-amylase" evidence="19">
    <location>
        <begin position="37"/>
        <end position="1751"/>
    </location>
</feature>
<dbReference type="EMBL" id="BMDH01000005">
    <property type="protein sequence ID" value="GGI15243.1"/>
    <property type="molecule type" value="Genomic_DNA"/>
</dbReference>
<keyword evidence="6" id="KW-0479">Metal-binding</keyword>
<dbReference type="InterPro" id="IPR011840">
    <property type="entry name" value="PulA_typeI"/>
</dbReference>
<comment type="catalytic activity">
    <reaction evidence="11">
        <text>Hydrolysis of (1-&gt;6)-alpha-D-glucosidic linkages in pullulan, amylopectin and glycogen, and in the alpha- and beta-limit dextrins of amylopectin and glycogen.</text>
        <dbReference type="EC" id="3.2.1.41"/>
    </reaction>
</comment>
<feature type="domain" description="Carbohydrate binding module family 25" evidence="22">
    <location>
        <begin position="542"/>
        <end position="619"/>
    </location>
</feature>
<evidence type="ECO:0000256" key="16">
    <source>
        <dbReference type="RuleBase" id="RU003615"/>
    </source>
</evidence>
<dbReference type="SUPFAM" id="SSF51011">
    <property type="entry name" value="Glycosyl hydrolase domain"/>
    <property type="match status" value="1"/>
</dbReference>
<dbReference type="PANTHER" id="PTHR43002">
    <property type="entry name" value="GLYCOGEN DEBRANCHING ENZYME"/>
    <property type="match status" value="1"/>
</dbReference>
<feature type="compositionally biased region" description="Low complexity" evidence="17">
    <location>
        <begin position="1643"/>
        <end position="1698"/>
    </location>
</feature>
<protein>
    <recommendedName>
        <fullName evidence="5">Alpha-amylase</fullName>
        <ecNumber evidence="4">3.2.1.1</ecNumber>
        <ecNumber evidence="12">3.2.1.41</ecNumber>
    </recommendedName>
    <alternativeName>
        <fullName evidence="14">1,4-alpha-D-glucan glucanohydrolase</fullName>
    </alternativeName>
    <alternativeName>
        <fullName evidence="13">Alpha-dextrin endo-1,6-alpha-glucosidase</fullName>
    </alternativeName>
    <alternativeName>
        <fullName evidence="15">Pullulan 6-glucanohydrolase</fullName>
    </alternativeName>
</protein>
<dbReference type="InterPro" id="IPR014756">
    <property type="entry name" value="Ig_E-set"/>
</dbReference>
<evidence type="ECO:0000256" key="2">
    <source>
        <dbReference type="ARBA" id="ARBA00001913"/>
    </source>
</evidence>
<accession>A0A8J3AS75</accession>
<evidence type="ECO:0000259" key="20">
    <source>
        <dbReference type="SMART" id="SM00632"/>
    </source>
</evidence>
<keyword evidence="18" id="KW-0472">Membrane</keyword>
<dbReference type="PRINTS" id="PR00110">
    <property type="entry name" value="ALPHAAMYLASE"/>
</dbReference>
<feature type="compositionally biased region" description="Polar residues" evidence="17">
    <location>
        <begin position="1705"/>
        <end position="1714"/>
    </location>
</feature>
<dbReference type="SUPFAM" id="SSF51445">
    <property type="entry name" value="(Trans)glycosidases"/>
    <property type="match status" value="2"/>
</dbReference>
<dbReference type="CDD" id="cd02860">
    <property type="entry name" value="E_set_Pullulanase"/>
    <property type="match status" value="1"/>
</dbReference>
<evidence type="ECO:0000256" key="10">
    <source>
        <dbReference type="ARBA" id="ARBA00023295"/>
    </source>
</evidence>
<evidence type="ECO:0000313" key="24">
    <source>
        <dbReference type="Proteomes" id="UP000619536"/>
    </source>
</evidence>
<dbReference type="GO" id="GO:0046872">
    <property type="term" value="F:metal ion binding"/>
    <property type="evidence" value="ECO:0007669"/>
    <property type="project" value="UniProtKB-KW"/>
</dbReference>
<feature type="transmembrane region" description="Helical" evidence="18">
    <location>
        <begin position="1722"/>
        <end position="1744"/>
    </location>
</feature>
<feature type="signal peptide" evidence="19">
    <location>
        <begin position="1"/>
        <end position="36"/>
    </location>
</feature>
<keyword evidence="10" id="KW-0326">Glycosidase</keyword>
<evidence type="ECO:0000256" key="4">
    <source>
        <dbReference type="ARBA" id="ARBA00012595"/>
    </source>
</evidence>
<feature type="domain" description="Glycosyl hydrolase family 13 catalytic" evidence="21">
    <location>
        <begin position="51"/>
        <end position="425"/>
    </location>
</feature>
<evidence type="ECO:0000256" key="14">
    <source>
        <dbReference type="ARBA" id="ARBA00030238"/>
    </source>
</evidence>
<keyword evidence="24" id="KW-1185">Reference proteome</keyword>
<evidence type="ECO:0000259" key="22">
    <source>
        <dbReference type="SMART" id="SM01066"/>
    </source>
</evidence>
<dbReference type="Gene3D" id="2.60.40.1110">
    <property type="match status" value="2"/>
</dbReference>
<dbReference type="SMART" id="SM01066">
    <property type="entry name" value="CBM_25"/>
    <property type="match status" value="1"/>
</dbReference>
<sequence>MVHMQHMRLSKRIACIMATVAIGLSGALIATTAVQASPTQNAQQAANTNSDVQVIAFQQTWNSIANECTDVYGPEGVGYVEISPATETITGTSWWTSYQPVSYKLDSKLGTEAEFKHMITTCKAAGVGIIADVVTNQTTGTDSGVTGEQTGVAGTTYNPTTVQYPGFTGANNQYPNGATREDFHDCKTIISDYTNQDQVQNCRLNSMWDWDTSSAKVQDIDSDFLAGLLKLGVAGFRMDAAKHINPQDLAAIKAQTAQKAGLAADDIYWIQETIGNASEAAGIQPNNYTGNGEVTEFGFSSELNQKFKGSIAELKDLSQRLLPSDQANVFVSNWDTARNSSTLTYKDGARYQLANAFMLAYGYGTPRLLSDYKFGDDQSGHDAGAPGATDTKVPDVDFNKACASNDSDWNCQERWTSTRGMIQFHNYVDGAAVTKWQSANSNSIAFSRSDKGFIAINNSAQPLETSYTTDLADGTYCNVYAALDCSKTVDVHNGTVTTTIPARSVVALYKGATQESHPESKVATDPSDPAIDAAEQAKLPTDQTLTVYYKADPSWPSVKMGYQANDQWSAGQEAMQGPDDQGYYTMDLQTGGKPTQVYFTDGNGNWDSNDSKNYTIAAGITQASIEHHSNTVTLGNPETLNDSTRLVVHYRPANDNVNRGLYIWGSSNSGKNLDGAFYEFNSQDAWGKVYETTLPDAYAKLNFIVTTTDGSWNKFGGDRTATVGQDGTAEVWVDGTSADGAQTTLDTAPSDYAVTGNLNLTVHYRRIDGKYYNAEDTSIDFPQWTLWTWTASSNGREAQLTSHDAFGEIANISYPQYTMITKDNGNTDIGMLRRYGEWKAKDPGDVDVFVPAKALVANASDGSVHGEIWLVQGDATVYTAQPSLTTTLKSASIADFHTLNATLSNTVPLAKLQDKVTVQDSDGKDIAVKSLDADGTAITITTEQQLAPNAAYTVRVADYGKAQAIAGSIVRTKDFDKQYAYDGTDLGATWSKQNTVFKLWAPTASQVELNTFASDQSADAALAKTYPMTRGDKGVWSVTLDGDISNTAYTYAVHFADGTVNESTDPYATAATVNGDRSVVLADSEKTIADFKRMPEFKGGSTHAVVAETHIRDFTKSATSGVDEAKRGTYLGFIQTGTKNTAGNATGLDYLKNLGITHVQLQPIFDYASVDETKPLDDSNYNWGYDPKNYNVPEGSYSSNASDPATRIRETKQMIQGIHKAGIRVIMDVVYNHVDNAAEHAFGKTVPGYYFRYTKDGNLSANTGVSNDTASERAMMRKYIVDSVTYWAKEYNVDGFRFDLMGIHDLETMKQVRAALDTIDPSIMVYGEGWDMNTMLPKEQNAIQPNAFQLDNTGGNGTKSGSTIGFFNDSLRDALRGSVFALDGTGFVANQGSQEQLVMHNILGCPLSDGQAEATKCWNGNAEDHYAQPGQLVQYAEIHDNQTLYDRLLKSVPQQKGESDADYQARLTKMDKLATGTILLSEGQAEIQVGQEFLRTKDGNENSYNAGDTTNQLNWDALDANTHANAAATAAFVKGMISVRKAIPGLQLDNYDDVAKQVKPLTAAQGVVAYQISDKTGTYVVVLNANNAQTAVSAVPAGTYTPLVLDSQVLSQAQSGTDASVDAQGFAAAPISVNVLKLNTEPADGTDTGNTGNAGETGSDGNTDNTGNTGTDADNTANGADNTGNQNNQNSNAGNSDNANKHGNSDAQSEAQQSTPLASTGVAVAALAAIIAVLGGAGAVMLWLRRKSRNA</sequence>
<dbReference type="SUPFAM" id="SSF81296">
    <property type="entry name" value="E set domains"/>
    <property type="match status" value="1"/>
</dbReference>
<dbReference type="Gene3D" id="2.60.40.10">
    <property type="entry name" value="Immunoglobulins"/>
    <property type="match status" value="2"/>
</dbReference>
<dbReference type="GO" id="GO:0005975">
    <property type="term" value="P:carbohydrate metabolic process"/>
    <property type="evidence" value="ECO:0007669"/>
    <property type="project" value="InterPro"/>
</dbReference>
<dbReference type="NCBIfam" id="TIGR02104">
    <property type="entry name" value="pulA_typeI"/>
    <property type="match status" value="1"/>
</dbReference>